<dbReference type="AlphaFoldDB" id="A0A1H0ZTW8"/>
<protein>
    <submittedName>
        <fullName evidence="6">GAF domain-containing protein</fullName>
    </submittedName>
</protein>
<name>A0A1H0ZTW8_9MICC</name>
<sequence length="241" mass="26128">MAEATNELFDTGITEHLQDLVLQSSDVEHFLHELAAFTAARLGEPGQKIYCGITLVRRKKSVTIASSDENARVLDDLQNTFGDGPCLTAIRESESVLVPDVHTEHRWPEYMEALKDHGVRSILGVPLGLDGEAGAGLNLYAGWANGFSGEAIKRAENYALRASKALNLAVRMAHLIDARDNLKAAMESRTTIDLAVGIVMGQNRCSQEAAFKILKNASSTRNIKLREVAATIVASVTATVR</sequence>
<evidence type="ECO:0000256" key="3">
    <source>
        <dbReference type="ARBA" id="ARBA00023015"/>
    </source>
</evidence>
<dbReference type="GO" id="GO:0003723">
    <property type="term" value="F:RNA binding"/>
    <property type="evidence" value="ECO:0007669"/>
    <property type="project" value="InterPro"/>
</dbReference>
<dbReference type="SMART" id="SM01012">
    <property type="entry name" value="ANTAR"/>
    <property type="match status" value="1"/>
</dbReference>
<dbReference type="Pfam" id="PF13185">
    <property type="entry name" value="GAF_2"/>
    <property type="match status" value="1"/>
</dbReference>
<dbReference type="SUPFAM" id="SSF52172">
    <property type="entry name" value="CheY-like"/>
    <property type="match status" value="1"/>
</dbReference>
<keyword evidence="7" id="KW-1185">Reference proteome</keyword>
<dbReference type="PIRSF" id="PIRSF036625">
    <property type="entry name" value="GAF_ANTAR"/>
    <property type="match status" value="1"/>
</dbReference>
<reference evidence="6 7" key="1">
    <citation type="submission" date="2016-10" db="EMBL/GenBank/DDBJ databases">
        <authorList>
            <person name="de Groot N.N."/>
        </authorList>
    </citation>
    <scope>NUCLEOTIDE SEQUENCE [LARGE SCALE GENOMIC DNA]</scope>
    <source>
        <strain evidence="6 7">DSM 20117</strain>
    </source>
</reference>
<dbReference type="InterPro" id="IPR029016">
    <property type="entry name" value="GAF-like_dom_sf"/>
</dbReference>
<dbReference type="GO" id="GO:0016301">
    <property type="term" value="F:kinase activity"/>
    <property type="evidence" value="ECO:0007669"/>
    <property type="project" value="UniProtKB-KW"/>
</dbReference>
<dbReference type="KEGG" id="acry:AC20117_14495"/>
<dbReference type="PROSITE" id="PS50921">
    <property type="entry name" value="ANTAR"/>
    <property type="match status" value="1"/>
</dbReference>
<feature type="domain" description="ANTAR" evidence="5">
    <location>
        <begin position="172"/>
        <end position="233"/>
    </location>
</feature>
<dbReference type="EMBL" id="FNKH01000002">
    <property type="protein sequence ID" value="SDQ30867.1"/>
    <property type="molecule type" value="Genomic_DNA"/>
</dbReference>
<keyword evidence="3" id="KW-0805">Transcription regulation</keyword>
<evidence type="ECO:0000313" key="6">
    <source>
        <dbReference type="EMBL" id="SDQ30867.1"/>
    </source>
</evidence>
<evidence type="ECO:0000259" key="5">
    <source>
        <dbReference type="PROSITE" id="PS50921"/>
    </source>
</evidence>
<proteinExistence type="predicted"/>
<evidence type="ECO:0000256" key="1">
    <source>
        <dbReference type="ARBA" id="ARBA00022679"/>
    </source>
</evidence>
<dbReference type="InterPro" id="IPR003018">
    <property type="entry name" value="GAF"/>
</dbReference>
<dbReference type="SUPFAM" id="SSF55781">
    <property type="entry name" value="GAF domain-like"/>
    <property type="match status" value="1"/>
</dbReference>
<gene>
    <name evidence="6" type="ORF">SAMN04489742_0562</name>
</gene>
<accession>A0A1H0ZTW8</accession>
<dbReference type="InterPro" id="IPR005561">
    <property type="entry name" value="ANTAR"/>
</dbReference>
<evidence type="ECO:0000313" key="7">
    <source>
        <dbReference type="Proteomes" id="UP000181917"/>
    </source>
</evidence>
<dbReference type="RefSeq" id="WP_074699139.1">
    <property type="nucleotide sequence ID" value="NZ_CP018863.1"/>
</dbReference>
<dbReference type="Pfam" id="PF03861">
    <property type="entry name" value="ANTAR"/>
    <property type="match status" value="1"/>
</dbReference>
<organism evidence="6 7">
    <name type="scientific">Crystallibacter crystallopoietes</name>
    <dbReference type="NCBI Taxonomy" id="37928"/>
    <lineage>
        <taxon>Bacteria</taxon>
        <taxon>Bacillati</taxon>
        <taxon>Actinomycetota</taxon>
        <taxon>Actinomycetes</taxon>
        <taxon>Micrococcales</taxon>
        <taxon>Micrococcaceae</taxon>
        <taxon>Crystallibacter</taxon>
    </lineage>
</organism>
<keyword evidence="1" id="KW-0808">Transferase</keyword>
<dbReference type="InterPro" id="IPR036388">
    <property type="entry name" value="WH-like_DNA-bd_sf"/>
</dbReference>
<evidence type="ECO:0000256" key="2">
    <source>
        <dbReference type="ARBA" id="ARBA00022777"/>
    </source>
</evidence>
<dbReference type="InterPro" id="IPR012074">
    <property type="entry name" value="GAF_ANTAR"/>
</dbReference>
<dbReference type="InterPro" id="IPR011006">
    <property type="entry name" value="CheY-like_superfamily"/>
</dbReference>
<keyword evidence="4" id="KW-0804">Transcription</keyword>
<dbReference type="STRING" id="37928.SAMN04489742_0562"/>
<evidence type="ECO:0000256" key="4">
    <source>
        <dbReference type="ARBA" id="ARBA00023163"/>
    </source>
</evidence>
<dbReference type="Gene3D" id="1.10.10.10">
    <property type="entry name" value="Winged helix-like DNA-binding domain superfamily/Winged helix DNA-binding domain"/>
    <property type="match status" value="1"/>
</dbReference>
<dbReference type="Gene3D" id="3.30.450.40">
    <property type="match status" value="1"/>
</dbReference>
<dbReference type="Proteomes" id="UP000181917">
    <property type="component" value="Unassembled WGS sequence"/>
</dbReference>
<keyword evidence="2" id="KW-0418">Kinase</keyword>